<sequence>MSHEKTEKFWETVLRHADVLSAPVHLEPETPEWERAVEQATDLVTVLDDAAKEVDQRLSVEINQVPQGEGSAILLAISCGCDPEGIDAVLALVEAAPALPAGLSTCAFKPPVPREVAESFGAMEIADKQVPISALRYLAKPSASEPGAYDIACFVPSTAVTDMDHGIPGSLASQLVLGLGLGELKLMTRVARIGVAVTDAPPEGAVTSWELNEVLDQAAAPH</sequence>
<organism evidence="1 2">
    <name type="scientific">Azohydromonas caseinilytica</name>
    <dbReference type="NCBI Taxonomy" id="2728836"/>
    <lineage>
        <taxon>Bacteria</taxon>
        <taxon>Pseudomonadati</taxon>
        <taxon>Pseudomonadota</taxon>
        <taxon>Betaproteobacteria</taxon>
        <taxon>Burkholderiales</taxon>
        <taxon>Sphaerotilaceae</taxon>
        <taxon>Azohydromonas</taxon>
    </lineage>
</organism>
<dbReference type="AlphaFoldDB" id="A0A848FAD9"/>
<proteinExistence type="predicted"/>
<evidence type="ECO:0000313" key="1">
    <source>
        <dbReference type="EMBL" id="NML17137.1"/>
    </source>
</evidence>
<evidence type="ECO:0000313" key="2">
    <source>
        <dbReference type="Proteomes" id="UP000574067"/>
    </source>
</evidence>
<gene>
    <name evidence="1" type="ORF">HHL10_19360</name>
</gene>
<reference evidence="1 2" key="1">
    <citation type="submission" date="2020-04" db="EMBL/GenBank/DDBJ databases">
        <title>Azohydromonas sp. isolated from soil.</title>
        <authorList>
            <person name="Dahal R.H."/>
        </authorList>
    </citation>
    <scope>NUCLEOTIDE SEQUENCE [LARGE SCALE GENOMIC DNA]</scope>
    <source>
        <strain evidence="1 2">G-1-1-14</strain>
    </source>
</reference>
<comment type="caution">
    <text evidence="1">The sequence shown here is derived from an EMBL/GenBank/DDBJ whole genome shotgun (WGS) entry which is preliminary data.</text>
</comment>
<protein>
    <submittedName>
        <fullName evidence="1">Uncharacterized protein</fullName>
    </submittedName>
</protein>
<accession>A0A848FAD9</accession>
<name>A0A848FAD9_9BURK</name>
<dbReference type="RefSeq" id="WP_169162041.1">
    <property type="nucleotide sequence ID" value="NZ_JABBFW010000015.1"/>
</dbReference>
<keyword evidence="2" id="KW-1185">Reference proteome</keyword>
<dbReference type="Proteomes" id="UP000574067">
    <property type="component" value="Unassembled WGS sequence"/>
</dbReference>
<dbReference type="EMBL" id="JABBFW010000015">
    <property type="protein sequence ID" value="NML17137.1"/>
    <property type="molecule type" value="Genomic_DNA"/>
</dbReference>